<keyword evidence="1" id="KW-0732">Signal</keyword>
<dbReference type="AlphaFoldDB" id="A0A821X6B0"/>
<comment type="caution">
    <text evidence="2">The sequence shown here is derived from an EMBL/GenBank/DDBJ whole genome shotgun (WGS) entry which is preliminary data.</text>
</comment>
<gene>
    <name evidence="2" type="ORF">PMACD_LOCUS14353</name>
</gene>
<evidence type="ECO:0000313" key="3">
    <source>
        <dbReference type="Proteomes" id="UP000663880"/>
    </source>
</evidence>
<protein>
    <recommendedName>
        <fullName evidence="4">Insect cytokine uENF1</fullName>
    </recommendedName>
</protein>
<evidence type="ECO:0008006" key="4">
    <source>
        <dbReference type="Google" id="ProtNLM"/>
    </source>
</evidence>
<accession>A0A821X6B0</accession>
<dbReference type="OrthoDB" id="6927674at2759"/>
<evidence type="ECO:0000313" key="2">
    <source>
        <dbReference type="EMBL" id="CAF4936964.1"/>
    </source>
</evidence>
<proteinExistence type="predicted"/>
<keyword evidence="3" id="KW-1185">Reference proteome</keyword>
<dbReference type="EMBL" id="CAJOBZ010000064">
    <property type="protein sequence ID" value="CAF4936964.1"/>
    <property type="molecule type" value="Genomic_DNA"/>
</dbReference>
<reference evidence="2" key="1">
    <citation type="submission" date="2021-02" db="EMBL/GenBank/DDBJ databases">
        <authorList>
            <person name="Steward A R."/>
        </authorList>
    </citation>
    <scope>NUCLEOTIDE SEQUENCE</scope>
</reference>
<name>A0A821X6B0_9NEOP</name>
<evidence type="ECO:0000256" key="1">
    <source>
        <dbReference type="SAM" id="SignalP"/>
    </source>
</evidence>
<feature type="signal peptide" evidence="1">
    <location>
        <begin position="1"/>
        <end position="21"/>
    </location>
</feature>
<organism evidence="2 3">
    <name type="scientific">Pieris macdunnoughi</name>
    <dbReference type="NCBI Taxonomy" id="345717"/>
    <lineage>
        <taxon>Eukaryota</taxon>
        <taxon>Metazoa</taxon>
        <taxon>Ecdysozoa</taxon>
        <taxon>Arthropoda</taxon>
        <taxon>Hexapoda</taxon>
        <taxon>Insecta</taxon>
        <taxon>Pterygota</taxon>
        <taxon>Neoptera</taxon>
        <taxon>Endopterygota</taxon>
        <taxon>Lepidoptera</taxon>
        <taxon>Glossata</taxon>
        <taxon>Ditrysia</taxon>
        <taxon>Papilionoidea</taxon>
        <taxon>Pieridae</taxon>
        <taxon>Pierinae</taxon>
        <taxon>Pieris</taxon>
    </lineage>
</organism>
<dbReference type="Proteomes" id="UP000663880">
    <property type="component" value="Unassembled WGS sequence"/>
</dbReference>
<feature type="chain" id="PRO_5032910066" description="Insect cytokine uENF1" evidence="1">
    <location>
        <begin position="22"/>
        <end position="91"/>
    </location>
</feature>
<sequence length="91" mass="10173">MTRPLQLLVLHIILYSLCADAAPFSPEDLIGIFANPIRDFLKLSIRVSEVETTTKKDGVTPQTKMIDVPPNILSCEDGSMMDKNGVCRRPW</sequence>